<sequence length="284" mass="31842">MSPRKDPDPSASVPSFYGAELRFLRESAGLTLDQLVEGSFRGAPLLSRIERGELGMPMDLAVHIDKRLKTGGFFERHYEAVHKARLAGHPPYFAKIPDLEKSATTIEDWAPFLIPGLLQTKAYAQSIAQSTAAWASPETVEERVRARLARAEFWKHDNRATYWGILHEPLLRKPLLPPKEMAEQLVHIAELMRCSRTVVQILPESETDHSLMMGLLKILTFPDAPPLAYTEGVHSGQIIDYPPLVTNYRRSYDLLRAAALSPKASLAMIEESARGYRDEAQQGD</sequence>
<dbReference type="InterPro" id="IPR010982">
    <property type="entry name" value="Lambda_DNA-bd_dom_sf"/>
</dbReference>
<keyword evidence="3" id="KW-1185">Reference proteome</keyword>
<reference evidence="3" key="1">
    <citation type="submission" date="2015-09" db="EMBL/GenBank/DDBJ databases">
        <authorList>
            <person name="Graham D.E."/>
            <person name="Mahan K.M."/>
            <person name="Klingeman D.M."/>
            <person name="Fida T."/>
            <person name="Giannone R.J."/>
            <person name="Hettich R.L."/>
            <person name="Parry R.J."/>
            <person name="Spain J.C."/>
        </authorList>
    </citation>
    <scope>NUCLEOTIDE SEQUENCE [LARGE SCALE GENOMIC DNA]</scope>
    <source>
        <strain evidence="3">JCM 4701</strain>
    </source>
</reference>
<dbReference type="CDD" id="cd00093">
    <property type="entry name" value="HTH_XRE"/>
    <property type="match status" value="1"/>
</dbReference>
<name>A0A2N8P533_STRNR</name>
<dbReference type="Proteomes" id="UP000236047">
    <property type="component" value="Unassembled WGS sequence"/>
</dbReference>
<dbReference type="AlphaFoldDB" id="A0A2N8P533"/>
<accession>A0A2N8P533</accession>
<proteinExistence type="predicted"/>
<gene>
    <name evidence="2" type="ORF">AOB60_38895</name>
</gene>
<dbReference type="Pfam" id="PF19054">
    <property type="entry name" value="DUF5753"/>
    <property type="match status" value="1"/>
</dbReference>
<organism evidence="2 3">
    <name type="scientific">Streptomyces noursei</name>
    <name type="common">Streptomyces albulus</name>
    <dbReference type="NCBI Taxonomy" id="1971"/>
    <lineage>
        <taxon>Bacteria</taxon>
        <taxon>Bacillati</taxon>
        <taxon>Actinomycetota</taxon>
        <taxon>Actinomycetes</taxon>
        <taxon>Kitasatosporales</taxon>
        <taxon>Streptomycetaceae</taxon>
        <taxon>Streptomyces</taxon>
    </lineage>
</organism>
<dbReference type="InterPro" id="IPR043917">
    <property type="entry name" value="DUF5753"/>
</dbReference>
<dbReference type="InterPro" id="IPR001387">
    <property type="entry name" value="Cro/C1-type_HTH"/>
</dbReference>
<keyword evidence="2" id="KW-0238">DNA-binding</keyword>
<comment type="caution">
    <text evidence="2">The sequence shown here is derived from an EMBL/GenBank/DDBJ whole genome shotgun (WGS) entry which is preliminary data.</text>
</comment>
<dbReference type="EMBL" id="LJSN01000005">
    <property type="protein sequence ID" value="PNE36109.1"/>
    <property type="molecule type" value="Genomic_DNA"/>
</dbReference>
<evidence type="ECO:0000259" key="1">
    <source>
        <dbReference type="Pfam" id="PF19054"/>
    </source>
</evidence>
<evidence type="ECO:0000313" key="3">
    <source>
        <dbReference type="Proteomes" id="UP000236047"/>
    </source>
</evidence>
<dbReference type="SUPFAM" id="SSF47413">
    <property type="entry name" value="lambda repressor-like DNA-binding domains"/>
    <property type="match status" value="1"/>
</dbReference>
<protein>
    <submittedName>
        <fullName evidence="2">DNA-binding protein</fullName>
    </submittedName>
</protein>
<dbReference type="RefSeq" id="WP_073444473.1">
    <property type="nucleotide sequence ID" value="NZ_JBBMXX010000036.1"/>
</dbReference>
<feature type="domain" description="DUF5753" evidence="1">
    <location>
        <begin position="94"/>
        <end position="271"/>
    </location>
</feature>
<evidence type="ECO:0000313" key="2">
    <source>
        <dbReference type="EMBL" id="PNE36109.1"/>
    </source>
</evidence>
<dbReference type="GO" id="GO:0003677">
    <property type="term" value="F:DNA binding"/>
    <property type="evidence" value="ECO:0007669"/>
    <property type="project" value="UniProtKB-KW"/>
</dbReference>